<dbReference type="EMBL" id="CP013389">
    <property type="protein sequence ID" value="AOJ09680.1"/>
    <property type="molecule type" value="Genomic_DNA"/>
</dbReference>
<feature type="region of interest" description="Disordered" evidence="1">
    <location>
        <begin position="1"/>
        <end position="31"/>
    </location>
</feature>
<sequence>MTTSPSIRTATPTIKQKDAHRPHVSHAARTAKLRPRALPVDHRGLKSGIIATPDASPGPAHARADTRPPRDAAAALTAAATPRIHRALDGRCAAATPPAVAG</sequence>
<evidence type="ECO:0000313" key="3">
    <source>
        <dbReference type="Proteomes" id="UP000067711"/>
    </source>
</evidence>
<dbReference type="AlphaFoldDB" id="A0A1B4G184"/>
<feature type="compositionally biased region" description="Basic residues" evidence="1">
    <location>
        <begin position="22"/>
        <end position="31"/>
    </location>
</feature>
<feature type="region of interest" description="Disordered" evidence="1">
    <location>
        <begin position="47"/>
        <end position="71"/>
    </location>
</feature>
<organism evidence="2 3">
    <name type="scientific">Burkholderia mayonis</name>
    <dbReference type="NCBI Taxonomy" id="1385591"/>
    <lineage>
        <taxon>Bacteria</taxon>
        <taxon>Pseudomonadati</taxon>
        <taxon>Pseudomonadota</taxon>
        <taxon>Betaproteobacteria</taxon>
        <taxon>Burkholderiales</taxon>
        <taxon>Burkholderiaceae</taxon>
        <taxon>Burkholderia</taxon>
        <taxon>pseudomallei group</taxon>
    </lineage>
</organism>
<evidence type="ECO:0000313" key="2">
    <source>
        <dbReference type="EMBL" id="AOJ09680.1"/>
    </source>
</evidence>
<evidence type="ECO:0000256" key="1">
    <source>
        <dbReference type="SAM" id="MobiDB-lite"/>
    </source>
</evidence>
<feature type="compositionally biased region" description="Polar residues" evidence="1">
    <location>
        <begin position="1"/>
        <end position="14"/>
    </location>
</feature>
<reference evidence="2 3" key="1">
    <citation type="submission" date="2015-12" db="EMBL/GenBank/DDBJ databases">
        <title>Diversity of Burkholderia near neighbor genomes.</title>
        <authorList>
            <person name="Sahl J."/>
            <person name="Wagner D."/>
            <person name="Keim P."/>
        </authorList>
    </citation>
    <scope>NUCLEOTIDE SEQUENCE [LARGE SCALE GENOMIC DNA]</scope>
    <source>
        <strain evidence="2 3">BDU8</strain>
    </source>
</reference>
<protein>
    <submittedName>
        <fullName evidence="2">Uncharacterized protein</fullName>
    </submittedName>
</protein>
<gene>
    <name evidence="2" type="ORF">WS71_20465</name>
</gene>
<dbReference type="Proteomes" id="UP000067711">
    <property type="component" value="Chromosome 1"/>
</dbReference>
<name>A0A1B4G184_9BURK</name>
<proteinExistence type="predicted"/>
<accession>A0A1B4G184</accession>